<proteinExistence type="predicted"/>
<reference evidence="1" key="2">
    <citation type="submission" date="2020-03" db="EMBL/GenBank/DDBJ databases">
        <title>Walnut 2.0.</title>
        <authorList>
            <person name="Marrano A."/>
            <person name="Britton M."/>
            <person name="Zimin A.V."/>
            <person name="Zaini P.A."/>
            <person name="Workman R."/>
            <person name="Puiu D."/>
            <person name="Bianco L."/>
            <person name="Allen B.J."/>
            <person name="Troggio M."/>
            <person name="Leslie C.A."/>
            <person name="Timp W."/>
            <person name="Dendekar A."/>
            <person name="Salzberg S.L."/>
            <person name="Neale D.B."/>
        </authorList>
    </citation>
    <scope>NUCLEOTIDE SEQUENCE</scope>
    <source>
        <tissue evidence="1">Leaves</tissue>
    </source>
</reference>
<dbReference type="Proteomes" id="UP000619265">
    <property type="component" value="Unassembled WGS sequence"/>
</dbReference>
<evidence type="ECO:0000313" key="1">
    <source>
        <dbReference type="EMBL" id="KAF5449470.1"/>
    </source>
</evidence>
<organism evidence="1 2">
    <name type="scientific">Juglans regia</name>
    <name type="common">English walnut</name>
    <dbReference type="NCBI Taxonomy" id="51240"/>
    <lineage>
        <taxon>Eukaryota</taxon>
        <taxon>Viridiplantae</taxon>
        <taxon>Streptophyta</taxon>
        <taxon>Embryophyta</taxon>
        <taxon>Tracheophyta</taxon>
        <taxon>Spermatophyta</taxon>
        <taxon>Magnoliopsida</taxon>
        <taxon>eudicotyledons</taxon>
        <taxon>Gunneridae</taxon>
        <taxon>Pentapetalae</taxon>
        <taxon>rosids</taxon>
        <taxon>fabids</taxon>
        <taxon>Fagales</taxon>
        <taxon>Juglandaceae</taxon>
        <taxon>Juglans</taxon>
    </lineage>
</organism>
<dbReference type="EMBL" id="LIHL02000013">
    <property type="protein sequence ID" value="KAF5449470.1"/>
    <property type="molecule type" value="Genomic_DNA"/>
</dbReference>
<dbReference type="AlphaFoldDB" id="A0A833X8D1"/>
<sequence length="226" mass="25375">MPSNRTTPRSTCQVCQKPGHTAIRCYHRFNQAYQSPPPSSFTANFTTTSPVPSSNAWFPDTIATSHFTYDFSNLNLDAAVYQDPDQVSIGSANLNSSSGNFLLRQLLHVPLITRNLFSVRQFCIDNAVYFEFHSHSFFVKDLQTRETLLQGHVRNGLYELHVDVSVSPPSSNVSPQACLSERTSPQMWHFRLGHPSSRITSFTINQFHLPTTINASLSQSTTFLCV</sequence>
<accession>A0A833X8D1</accession>
<dbReference type="Gramene" id="Jr13_13890_p1">
    <property type="protein sequence ID" value="cds.Jr13_13890_p1"/>
    <property type="gene ID" value="Jr13_13890"/>
</dbReference>
<protein>
    <recommendedName>
        <fullName evidence="3">GAG-pre-integrase domain-containing protein</fullName>
    </recommendedName>
</protein>
<evidence type="ECO:0000313" key="2">
    <source>
        <dbReference type="Proteomes" id="UP000619265"/>
    </source>
</evidence>
<gene>
    <name evidence="1" type="ORF">F2P56_029911</name>
</gene>
<reference evidence="1" key="1">
    <citation type="submission" date="2015-10" db="EMBL/GenBank/DDBJ databases">
        <authorList>
            <person name="Martinez-Garcia P.J."/>
            <person name="Crepeau M.W."/>
            <person name="Puiu D."/>
            <person name="Gonzalez-Ibeas D."/>
            <person name="Whalen J."/>
            <person name="Stevens K."/>
            <person name="Paul R."/>
            <person name="Butterfield T."/>
            <person name="Britton M."/>
            <person name="Reagan R."/>
            <person name="Chakraborty S."/>
            <person name="Walawage S.L."/>
            <person name="Vasquez-Gross H.A."/>
            <person name="Cardeno C."/>
            <person name="Famula R."/>
            <person name="Pratt K."/>
            <person name="Kuruganti S."/>
            <person name="Aradhya M.K."/>
            <person name="Leslie C.A."/>
            <person name="Dandekar A.M."/>
            <person name="Salzberg S.L."/>
            <person name="Wegrzyn J.L."/>
            <person name="Langley C.H."/>
            <person name="Neale D.B."/>
        </authorList>
    </citation>
    <scope>NUCLEOTIDE SEQUENCE</scope>
    <source>
        <tissue evidence="1">Leaves</tissue>
    </source>
</reference>
<comment type="caution">
    <text evidence="1">The sequence shown here is derived from an EMBL/GenBank/DDBJ whole genome shotgun (WGS) entry which is preliminary data.</text>
</comment>
<evidence type="ECO:0008006" key="3">
    <source>
        <dbReference type="Google" id="ProtNLM"/>
    </source>
</evidence>
<name>A0A833X8D1_JUGRE</name>